<feature type="domain" description="Amine oxidase" evidence="5">
    <location>
        <begin position="18"/>
        <end position="448"/>
    </location>
</feature>
<dbReference type="Pfam" id="PF01593">
    <property type="entry name" value="Amino_oxidase"/>
    <property type="match status" value="1"/>
</dbReference>
<name>A0A853C3C7_9ACTN</name>
<dbReference type="InterPro" id="IPR002937">
    <property type="entry name" value="Amino_oxidase"/>
</dbReference>
<evidence type="ECO:0000313" key="6">
    <source>
        <dbReference type="EMBL" id="NYJ02195.1"/>
    </source>
</evidence>
<dbReference type="InterPro" id="IPR050703">
    <property type="entry name" value="Flavin_MAO"/>
</dbReference>
<dbReference type="RefSeq" id="WP_179668598.1">
    <property type="nucleotide sequence ID" value="NZ_JACCFP010000001.1"/>
</dbReference>
<organism evidence="6 7">
    <name type="scientific">Nocardioides thalensis</name>
    <dbReference type="NCBI Taxonomy" id="1914755"/>
    <lineage>
        <taxon>Bacteria</taxon>
        <taxon>Bacillati</taxon>
        <taxon>Actinomycetota</taxon>
        <taxon>Actinomycetes</taxon>
        <taxon>Propionibacteriales</taxon>
        <taxon>Nocardioidaceae</taxon>
        <taxon>Nocardioides</taxon>
    </lineage>
</organism>
<dbReference type="PANTHER" id="PTHR43563:SF1">
    <property type="entry name" value="AMINE OXIDASE [FLAVIN-CONTAINING] B"/>
    <property type="match status" value="1"/>
</dbReference>
<feature type="binding site" evidence="4">
    <location>
        <position position="236"/>
    </location>
    <ligand>
        <name>FAD</name>
        <dbReference type="ChEBI" id="CHEBI:57692"/>
    </ligand>
</feature>
<evidence type="ECO:0000313" key="7">
    <source>
        <dbReference type="Proteomes" id="UP000530424"/>
    </source>
</evidence>
<comment type="caution">
    <text evidence="6">The sequence shown here is derived from an EMBL/GenBank/DDBJ whole genome shotgun (WGS) entry which is preliminary data.</text>
</comment>
<feature type="binding site" evidence="4">
    <location>
        <begin position="37"/>
        <end position="38"/>
    </location>
    <ligand>
        <name>FAD</name>
        <dbReference type="ChEBI" id="CHEBI:57692"/>
    </ligand>
</feature>
<sequence length="467" mass="50278">MPIPSATVDVAVIGAGYAGLSTALSLSDSGLDVLVLEASGRVGGRAWSWHEDGPVVDRGGQWVGPTQSALLGWADRFGCATFPTYDEGAHLECWPGAAPVQYRSGTPAPGRGAGEYAGALADLDRMAARIPVDEPTRCDSLAEWDSLTVAEWMRRNLPSPAARARMRVAVQGVWACEPRDLSLFHLLFYVAAAGGFEQLMGTRGCAQDRRFLYGADAPARAAAAELGSRVRLRSPVRTVRWHARGVELDTPAGTVAARRLVTTGTPPAQARIGFEPPLPMPRRRWLGRSPMGDVAKVHLTFAEPFWRARGLSGQLVDYGDGPVAYTFDNSPADASRGVLVGFVYADHYRRWRTLDASRRHHEVLASLAPLGLAERELLAYDEALWPDLPWAEGAYGAVPSPGTWTAYGEDGWRRPVGPIHWAGTETAGPWHGYIDGAIRSGERAAREVVAALGSRRASNDGLPSTVV</sequence>
<keyword evidence="3 6" id="KW-0560">Oxidoreductase</keyword>
<gene>
    <name evidence="6" type="ORF">HNR19_002893</name>
</gene>
<dbReference type="EMBL" id="JACCFP010000001">
    <property type="protein sequence ID" value="NYJ02195.1"/>
    <property type="molecule type" value="Genomic_DNA"/>
</dbReference>
<dbReference type="EC" id="1.4.3.4" evidence="6"/>
<evidence type="ECO:0000256" key="2">
    <source>
        <dbReference type="ARBA" id="ARBA00005995"/>
    </source>
</evidence>
<dbReference type="Proteomes" id="UP000530424">
    <property type="component" value="Unassembled WGS sequence"/>
</dbReference>
<dbReference type="SUPFAM" id="SSF51905">
    <property type="entry name" value="FAD/NAD(P)-binding domain"/>
    <property type="match status" value="1"/>
</dbReference>
<feature type="binding site" evidence="4">
    <location>
        <position position="425"/>
    </location>
    <ligand>
        <name>FAD</name>
        <dbReference type="ChEBI" id="CHEBI:57692"/>
    </ligand>
</feature>
<dbReference type="SUPFAM" id="SSF54373">
    <property type="entry name" value="FAD-linked reductases, C-terminal domain"/>
    <property type="match status" value="1"/>
</dbReference>
<dbReference type="InterPro" id="IPR036188">
    <property type="entry name" value="FAD/NAD-bd_sf"/>
</dbReference>
<proteinExistence type="inferred from homology"/>
<dbReference type="GO" id="GO:0097621">
    <property type="term" value="F:monoamine oxidase activity"/>
    <property type="evidence" value="ECO:0007669"/>
    <property type="project" value="UniProtKB-EC"/>
</dbReference>
<dbReference type="InterPro" id="IPR001613">
    <property type="entry name" value="Flavin_amine_oxidase"/>
</dbReference>
<dbReference type="Gene3D" id="3.50.50.60">
    <property type="entry name" value="FAD/NAD(P)-binding domain"/>
    <property type="match status" value="1"/>
</dbReference>
<keyword evidence="7" id="KW-1185">Reference proteome</keyword>
<evidence type="ECO:0000256" key="4">
    <source>
        <dbReference type="PIRSR" id="PIRSR601613-1"/>
    </source>
</evidence>
<feature type="binding site" evidence="4">
    <location>
        <position position="342"/>
    </location>
    <ligand>
        <name>substrate</name>
    </ligand>
</feature>
<dbReference type="PANTHER" id="PTHR43563">
    <property type="entry name" value="AMINE OXIDASE"/>
    <property type="match status" value="1"/>
</dbReference>
<comment type="similarity">
    <text evidence="2">Belongs to the flavin monoamine oxidase family.</text>
</comment>
<comment type="cofactor">
    <cofactor evidence="1">
        <name>FAD</name>
        <dbReference type="ChEBI" id="CHEBI:57692"/>
    </cofactor>
</comment>
<reference evidence="6 7" key="1">
    <citation type="submission" date="2020-07" db="EMBL/GenBank/DDBJ databases">
        <title>Sequencing the genomes of 1000 actinobacteria strains.</title>
        <authorList>
            <person name="Klenk H.-P."/>
        </authorList>
    </citation>
    <scope>NUCLEOTIDE SEQUENCE [LARGE SCALE GENOMIC DNA]</scope>
    <source>
        <strain evidence="6 7">DSM 103833</strain>
    </source>
</reference>
<evidence type="ECO:0000259" key="5">
    <source>
        <dbReference type="Pfam" id="PF01593"/>
    </source>
</evidence>
<accession>A0A853C3C7</accession>
<dbReference type="PRINTS" id="PR00757">
    <property type="entry name" value="AMINEOXDASEF"/>
</dbReference>
<evidence type="ECO:0000256" key="1">
    <source>
        <dbReference type="ARBA" id="ARBA00001974"/>
    </source>
</evidence>
<evidence type="ECO:0000256" key="3">
    <source>
        <dbReference type="ARBA" id="ARBA00023002"/>
    </source>
</evidence>
<dbReference type="AlphaFoldDB" id="A0A853C3C7"/>
<protein>
    <submittedName>
        <fullName evidence="6">Monoamine oxidase</fullName>
        <ecNumber evidence="6">1.4.3.4</ecNumber>
    </submittedName>
</protein>